<evidence type="ECO:0000313" key="6">
    <source>
        <dbReference type="EMBL" id="RSU16798.1"/>
    </source>
</evidence>
<dbReference type="Pfam" id="PF08534">
    <property type="entry name" value="Redoxin"/>
    <property type="match status" value="1"/>
</dbReference>
<keyword evidence="1 6" id="KW-0560">Oxidoreductase</keyword>
<dbReference type="AlphaFoldDB" id="A0A430B962"/>
<dbReference type="InterPro" id="IPR036249">
    <property type="entry name" value="Thioredoxin-like_sf"/>
</dbReference>
<evidence type="ECO:0000259" key="5">
    <source>
        <dbReference type="PROSITE" id="PS51352"/>
    </source>
</evidence>
<keyword evidence="1 6" id="KW-0575">Peroxidase</keyword>
<dbReference type="PANTHER" id="PTHR43110:SF1">
    <property type="entry name" value="THIOL PEROXIDASE"/>
    <property type="match status" value="1"/>
</dbReference>
<reference evidence="6 7" key="1">
    <citation type="submission" date="2017-05" db="EMBL/GenBank/DDBJ databases">
        <title>Vagococcus spp. assemblies.</title>
        <authorList>
            <person name="Gulvik C.A."/>
        </authorList>
    </citation>
    <scope>NUCLEOTIDE SEQUENCE [LARGE SCALE GENOMIC DNA]</scope>
    <source>
        <strain evidence="6 7">SS1714</strain>
    </source>
</reference>
<feature type="domain" description="Thioredoxin" evidence="5">
    <location>
        <begin position="17"/>
        <end position="161"/>
    </location>
</feature>
<dbReference type="InterPro" id="IPR013740">
    <property type="entry name" value="Redoxin"/>
</dbReference>
<accession>A0A430B962</accession>
<keyword evidence="2" id="KW-0049">Antioxidant</keyword>
<dbReference type="SUPFAM" id="SSF52833">
    <property type="entry name" value="Thioredoxin-like"/>
    <property type="match status" value="1"/>
</dbReference>
<gene>
    <name evidence="6" type="ORF">CBF28_01015</name>
</gene>
<dbReference type="Proteomes" id="UP000288028">
    <property type="component" value="Unassembled WGS sequence"/>
</dbReference>
<dbReference type="GeneID" id="95579847"/>
<evidence type="ECO:0000256" key="2">
    <source>
        <dbReference type="ARBA" id="ARBA00022862"/>
    </source>
</evidence>
<comment type="caution">
    <text evidence="6">The sequence shown here is derived from an EMBL/GenBank/DDBJ whole genome shotgun (WGS) entry which is preliminary data.</text>
</comment>
<dbReference type="InterPro" id="IPR050455">
    <property type="entry name" value="Tpx_Peroxidase_subfamily"/>
</dbReference>
<dbReference type="PROSITE" id="PS51352">
    <property type="entry name" value="THIOREDOXIN_2"/>
    <property type="match status" value="1"/>
</dbReference>
<dbReference type="GO" id="GO:0008379">
    <property type="term" value="F:thioredoxin peroxidase activity"/>
    <property type="evidence" value="ECO:0007669"/>
    <property type="project" value="InterPro"/>
</dbReference>
<dbReference type="EMBL" id="NGKB01000001">
    <property type="protein sequence ID" value="RSU16798.1"/>
    <property type="molecule type" value="Genomic_DNA"/>
</dbReference>
<dbReference type="RefSeq" id="WP_126790977.1">
    <property type="nucleotide sequence ID" value="NZ_CP060720.1"/>
</dbReference>
<protein>
    <submittedName>
        <fullName evidence="6">Lipid hydroperoxide peroxidase</fullName>
    </submittedName>
</protein>
<dbReference type="InterPro" id="IPR002065">
    <property type="entry name" value="TPX"/>
</dbReference>
<dbReference type="PANTHER" id="PTHR43110">
    <property type="entry name" value="THIOL PEROXIDASE"/>
    <property type="match status" value="1"/>
</dbReference>
<evidence type="ECO:0000313" key="7">
    <source>
        <dbReference type="Proteomes" id="UP000288028"/>
    </source>
</evidence>
<sequence length="163" mass="17949">MQVTLKGQPLELKGNQPVTGEKAVNFSLVDLNDSTVELSDLLAKPLVISVVPDIDTSVCAIQTKRFNQEAASMEEINFVTISNNSKEQQSNWCAAEGVDMMMLRDTDLAFGKGYGLYIPEINHLARAIFVINQEGVVTYEEIVPEIAQEPDYTKAIEAAKTLI</sequence>
<proteinExistence type="predicted"/>
<dbReference type="CDD" id="cd03014">
    <property type="entry name" value="PRX_Atyp2cys"/>
    <property type="match status" value="1"/>
</dbReference>
<evidence type="ECO:0000256" key="4">
    <source>
        <dbReference type="ARBA" id="ARBA00023284"/>
    </source>
</evidence>
<keyword evidence="7" id="KW-1185">Reference proteome</keyword>
<dbReference type="OrthoDB" id="9781543at2"/>
<organism evidence="6 7">
    <name type="scientific">Vagococcus carniphilus</name>
    <dbReference type="NCBI Taxonomy" id="218144"/>
    <lineage>
        <taxon>Bacteria</taxon>
        <taxon>Bacillati</taxon>
        <taxon>Bacillota</taxon>
        <taxon>Bacilli</taxon>
        <taxon>Lactobacillales</taxon>
        <taxon>Enterococcaceae</taxon>
        <taxon>Vagococcus</taxon>
    </lineage>
</organism>
<keyword evidence="4" id="KW-0676">Redox-active center</keyword>
<dbReference type="NCBIfam" id="NF001808">
    <property type="entry name" value="PRK00522.1"/>
    <property type="match status" value="1"/>
</dbReference>
<evidence type="ECO:0000256" key="1">
    <source>
        <dbReference type="ARBA" id="ARBA00022559"/>
    </source>
</evidence>
<evidence type="ECO:0000256" key="3">
    <source>
        <dbReference type="ARBA" id="ARBA00023157"/>
    </source>
</evidence>
<keyword evidence="3" id="KW-1015">Disulfide bond</keyword>
<dbReference type="InterPro" id="IPR013766">
    <property type="entry name" value="Thioredoxin_domain"/>
</dbReference>
<name>A0A430B962_9ENTE</name>
<dbReference type="Gene3D" id="3.40.30.10">
    <property type="entry name" value="Glutaredoxin"/>
    <property type="match status" value="1"/>
</dbReference>